<dbReference type="Proteomes" id="UP000050424">
    <property type="component" value="Unassembled WGS sequence"/>
</dbReference>
<organism evidence="3 4">
    <name type="scientific">Neonectria ditissima</name>
    <dbReference type="NCBI Taxonomy" id="78410"/>
    <lineage>
        <taxon>Eukaryota</taxon>
        <taxon>Fungi</taxon>
        <taxon>Dikarya</taxon>
        <taxon>Ascomycota</taxon>
        <taxon>Pezizomycotina</taxon>
        <taxon>Sordariomycetes</taxon>
        <taxon>Hypocreomycetidae</taxon>
        <taxon>Hypocreales</taxon>
        <taxon>Nectriaceae</taxon>
        <taxon>Neonectria</taxon>
    </lineage>
</organism>
<dbReference type="OrthoDB" id="5132737at2759"/>
<feature type="compositionally biased region" description="Polar residues" evidence="1">
    <location>
        <begin position="508"/>
        <end position="525"/>
    </location>
</feature>
<dbReference type="STRING" id="78410.A0A0P7B6X0"/>
<evidence type="ECO:0000313" key="4">
    <source>
        <dbReference type="Proteomes" id="UP000050424"/>
    </source>
</evidence>
<evidence type="ECO:0000259" key="2">
    <source>
        <dbReference type="Pfam" id="PF25545"/>
    </source>
</evidence>
<dbReference type="PANTHER" id="PTHR42470">
    <property type="entry name" value="VAST DOMAIN-CONTAINING PROTEIN"/>
    <property type="match status" value="1"/>
</dbReference>
<feature type="domain" description="DUF7924" evidence="2">
    <location>
        <begin position="242"/>
        <end position="467"/>
    </location>
</feature>
<feature type="region of interest" description="Disordered" evidence="1">
    <location>
        <begin position="1"/>
        <end position="109"/>
    </location>
</feature>
<evidence type="ECO:0000256" key="1">
    <source>
        <dbReference type="SAM" id="MobiDB-lite"/>
    </source>
</evidence>
<name>A0A0P7B6X0_9HYPO</name>
<keyword evidence="4" id="KW-1185">Reference proteome</keyword>
<dbReference type="EMBL" id="LKCW01000051">
    <property type="protein sequence ID" value="KPM42309.1"/>
    <property type="molecule type" value="Genomic_DNA"/>
</dbReference>
<feature type="compositionally biased region" description="Basic residues" evidence="1">
    <location>
        <begin position="154"/>
        <end position="165"/>
    </location>
</feature>
<dbReference type="Pfam" id="PF25545">
    <property type="entry name" value="DUF7924"/>
    <property type="match status" value="1"/>
</dbReference>
<feature type="compositionally biased region" description="Polar residues" evidence="1">
    <location>
        <begin position="170"/>
        <end position="179"/>
    </location>
</feature>
<feature type="compositionally biased region" description="Basic residues" evidence="1">
    <location>
        <begin position="531"/>
        <end position="540"/>
    </location>
</feature>
<feature type="compositionally biased region" description="Polar residues" evidence="1">
    <location>
        <begin position="63"/>
        <end position="79"/>
    </location>
</feature>
<dbReference type="InterPro" id="IPR057684">
    <property type="entry name" value="DUF7924"/>
</dbReference>
<gene>
    <name evidence="3" type="ORF">AK830_g4256</name>
</gene>
<dbReference type="AlphaFoldDB" id="A0A0P7B6X0"/>
<feature type="compositionally biased region" description="Basic and acidic residues" evidence="1">
    <location>
        <begin position="180"/>
        <end position="192"/>
    </location>
</feature>
<feature type="compositionally biased region" description="Basic and acidic residues" evidence="1">
    <location>
        <begin position="42"/>
        <end position="54"/>
    </location>
</feature>
<feature type="region of interest" description="Disordered" evidence="1">
    <location>
        <begin position="154"/>
        <end position="192"/>
    </location>
</feature>
<feature type="region of interest" description="Disordered" evidence="1">
    <location>
        <begin position="493"/>
        <end position="540"/>
    </location>
</feature>
<evidence type="ECO:0000313" key="3">
    <source>
        <dbReference type="EMBL" id="KPM42309.1"/>
    </source>
</evidence>
<proteinExistence type="predicted"/>
<sequence length="540" mass="61902">MARTRARERADQNTRPPQEPDRQGEDAQSDQCKRKRQKTSHRLQDQVRLTEPRSRSTHLPLESASNNSPPISSRTQPLKQKSPKPRKRSSEDQDHSNNISESHISKRLRLSDCSAQSGYNNGQETDPIAHWAREGYWPRQYFEQDPNMERLLARRKSSSSLRSRKRSEPGSASSATPSDQRLREQKSAPYRDPRYKALLETKGSFMDKSELGIIDESKSLCRTLLDKKQQIPKDSLFRDDIFEATCQKVEDRNEARVIRDITPLIVPSAEILATYGAKNLDCLIESTNEGWSNSLPLTSTRPQPDYSVGFSRRAFSEDRLEKLSPFIGDFIAGDQSFFMATYQMYFPFLTCEVKCGATALDIADRQNAHSMSLAVRAIVELFRLVRREKEVDRQILAFSISHDHRLVRIYGHYAVIRGKDTRYYRHPVRTFDFTELDGKDKWTAYSFTRNIYEIWMPVHLKRICSAIDKLPSHLDFDVPSLVETGLTQELESHHLSQSDVVSAKEPDPQSSITDAQGNTPDTSCTEPGAAKRPRRRHGQK</sequence>
<reference evidence="3 4" key="1">
    <citation type="submission" date="2015-09" db="EMBL/GenBank/DDBJ databases">
        <title>Draft genome of a European isolate of the apple canker pathogen Neonectria ditissima.</title>
        <authorList>
            <person name="Gomez-Cortecero A."/>
            <person name="Harrison R.J."/>
            <person name="Armitage A.D."/>
        </authorList>
    </citation>
    <scope>NUCLEOTIDE SEQUENCE [LARGE SCALE GENOMIC DNA]</scope>
    <source>
        <strain evidence="3 4">R09/05</strain>
    </source>
</reference>
<comment type="caution">
    <text evidence="3">The sequence shown here is derived from an EMBL/GenBank/DDBJ whole genome shotgun (WGS) entry which is preliminary data.</text>
</comment>
<protein>
    <recommendedName>
        <fullName evidence="2">DUF7924 domain-containing protein</fullName>
    </recommendedName>
</protein>
<accession>A0A0P7B6X0</accession>
<feature type="compositionally biased region" description="Basic and acidic residues" evidence="1">
    <location>
        <begin position="1"/>
        <end position="25"/>
    </location>
</feature>
<feature type="compositionally biased region" description="Basic and acidic residues" evidence="1">
    <location>
        <begin position="493"/>
        <end position="507"/>
    </location>
</feature>
<dbReference type="PANTHER" id="PTHR42470:SF2">
    <property type="match status" value="1"/>
</dbReference>